<dbReference type="GO" id="GO:0034474">
    <property type="term" value="P:U2 snRNA 3'-end processing"/>
    <property type="evidence" value="ECO:0007669"/>
    <property type="project" value="InterPro"/>
</dbReference>
<dbReference type="PANTHER" id="PTHR21224">
    <property type="entry name" value="INTEGRATOR COMPLEX SUBUNIT 1"/>
    <property type="match status" value="1"/>
</dbReference>
<dbReference type="KEGG" id="fcy:FRACYDRAFT_260853"/>
<feature type="compositionally biased region" description="Polar residues" evidence="1">
    <location>
        <begin position="354"/>
        <end position="365"/>
    </location>
</feature>
<dbReference type="InterPro" id="IPR001611">
    <property type="entry name" value="Leu-rich_rpt"/>
</dbReference>
<dbReference type="GO" id="GO:0032039">
    <property type="term" value="C:integrator complex"/>
    <property type="evidence" value="ECO:0007669"/>
    <property type="project" value="InterPro"/>
</dbReference>
<name>A0A1E7FGV0_9STRA</name>
<dbReference type="InParanoid" id="A0A1E7FGV0"/>
<accession>A0A1E7FGV0</accession>
<evidence type="ECO:0000313" key="3">
    <source>
        <dbReference type="EMBL" id="OEU17400.1"/>
    </source>
</evidence>
<dbReference type="OrthoDB" id="115728at2759"/>
<dbReference type="PANTHER" id="PTHR21224:SF1">
    <property type="entry name" value="INTEGRATOR COMPLEX SUBUNIT 1"/>
    <property type="match status" value="1"/>
</dbReference>
<feature type="region of interest" description="Disordered" evidence="1">
    <location>
        <begin position="267"/>
        <end position="412"/>
    </location>
</feature>
<dbReference type="InterPro" id="IPR022145">
    <property type="entry name" value="INTS1_RPB2-bd"/>
</dbReference>
<feature type="compositionally biased region" description="Basic and acidic residues" evidence="1">
    <location>
        <begin position="1065"/>
        <end position="1096"/>
    </location>
</feature>
<feature type="domain" description="Integrator complex subunit 1 RPB2-binding" evidence="2">
    <location>
        <begin position="480"/>
        <end position="575"/>
    </location>
</feature>
<feature type="region of interest" description="Disordered" evidence="1">
    <location>
        <begin position="1052"/>
        <end position="1096"/>
    </location>
</feature>
<dbReference type="EMBL" id="KV784357">
    <property type="protein sequence ID" value="OEU17400.1"/>
    <property type="molecule type" value="Genomic_DNA"/>
</dbReference>
<feature type="compositionally biased region" description="Acidic residues" evidence="1">
    <location>
        <begin position="369"/>
        <end position="381"/>
    </location>
</feature>
<gene>
    <name evidence="3" type="ORF">FRACYDRAFT_260853</name>
</gene>
<organism evidence="3 4">
    <name type="scientific">Fragilariopsis cylindrus CCMP1102</name>
    <dbReference type="NCBI Taxonomy" id="635003"/>
    <lineage>
        <taxon>Eukaryota</taxon>
        <taxon>Sar</taxon>
        <taxon>Stramenopiles</taxon>
        <taxon>Ochrophyta</taxon>
        <taxon>Bacillariophyta</taxon>
        <taxon>Bacillariophyceae</taxon>
        <taxon>Bacillariophycidae</taxon>
        <taxon>Bacillariales</taxon>
        <taxon>Bacillariaceae</taxon>
        <taxon>Fragilariopsis</taxon>
    </lineage>
</organism>
<protein>
    <recommendedName>
        <fullName evidence="2">Integrator complex subunit 1 RPB2-binding domain-containing protein</fullName>
    </recommendedName>
</protein>
<proteinExistence type="predicted"/>
<feature type="region of interest" description="Disordered" evidence="1">
    <location>
        <begin position="775"/>
        <end position="795"/>
    </location>
</feature>
<feature type="compositionally biased region" description="Low complexity" evidence="1">
    <location>
        <begin position="275"/>
        <end position="299"/>
    </location>
</feature>
<evidence type="ECO:0000259" key="2">
    <source>
        <dbReference type="Pfam" id="PF12432"/>
    </source>
</evidence>
<dbReference type="Proteomes" id="UP000095751">
    <property type="component" value="Unassembled WGS sequence"/>
</dbReference>
<dbReference type="PROSITE" id="PS51450">
    <property type="entry name" value="LRR"/>
    <property type="match status" value="1"/>
</dbReference>
<sequence length="2203" mass="247105">MSTWKSKRGAEKRPPDLDDCIENIESLSDDKFKSTKNVGQLYVAAIGLVYHLRLDQETFFSIRRKRVKRDDEVHFPKPKEIPAMTAVLHNQSLFESLIWCLKSNSTDVFDSSSSSSSSAASVSQMNSLYTPGSRKRGLSLDKTEVVSNKTMKLAHGQSPLVGKQKKSFNYANKPQMNIKVLAATILYVTMEPLDHWPVPLIEAYAEDCFGPRSWVDDPACRLLVQNLTLIHSDDNNHVHEVKNDENHKQQLEADACKVAEFYRMEKEKRNNNKQSQHTKTLSSSSASTPRTSPTFSRVSIQNDNSLNGSDKIPIAPILTKNRSMSVESSESKNTRQLSNSKSKKSKSYMESSHAETTARSLTLNNKAEDESDSGDEEEEEVAIATSFGRPSGVGNGDGSSDGNSSSSGEEEDVCFLDKKSFDEHQIPSNAAHNPLEESFTSSADIPPPGPKLTYPLQQQKLNFTEVRQRYFGHNLESSHQAISEKLSERLDIKSKHNSGLLQCLPSFTSIPSVRSIITANLEKWLQSPALSGLARTLFSITVNSMKNINPPLPADLDALDNILRMRLKANQLNAHVENITAVATKIPTVAVTKHIYGHILREILLSMDSRDSAFSDHLSMIHAVHDVLPGQLSASGIASSILDLLTNPPISFGDLSKSQLVRRIRKLIQAIATKFGSSFDAYKVLDAMLSYQVDQEYLWTIRDEENKARLMFQCVTLLVDLTVVMQRVQPGGKSVKIINPSENDIAIVRAKLIKARKLLLRWCCEDYAPLCPTSSSNKYQRSTPTNGSREKKKGDIVGAGPADYTSILDGLTEKDFPDWVNVIRCMLFLENPDSPELRQFLAMNDTSVEDDPGWDDEAKRISFCCDFGADIDDAMMWVILDTTTKKENSSPNDIALLVLEHMFEGCKKDKKPSLLLQDAKLLYKLYELVEYIPSVRKKEVMSNDSNGDYCDKICAEKTYEESLSTFSIPRLGYPGMWWRVTGLALIMCGASPDTIGSVALEKFPTLKALIKMITSDRYRFPTVDADEAAREEQKKTEQMMRDEEAKITEILFAPTQKPKKKTKHKIDAGTEYERSRTSRRQQEKREQELKRQREKEVAEARVEASRRKKLLRTAQKSIMIWDPTKGPRKPPKESADLIFSLEELFDLPRVFRQKSTEPDFLLATIGSTTRGAIERAYDWLIPIISFFPETISRLPASASCFLLLRAYGTEGEERSQLQKLSAPLLEHVRDSLMGKFGEADAVRAFDLLLTDVASHNPDRRRCARRVLHNAIGKENVKDMDETFAGSNHAWAINLMHVEHTKSILEDAVKKLALAASFERGSNLRYLILALNKLTKLAKENSMPGDWDFASLLIELVSIRPTVFAAALSSFPDLCSLAIHIVIEEFKVYFEGESVKIKTGDIMVCISLCSSPFKNGGRVPTKVEMPITLLQSSCVLLSIWFDDDKNEMDSAAIDGLVKMLMKSREFEQGDNSEPKGIDDVDGLAGAKLVNTQKSAIPVESWVMLAKSRSDFIAKRAALTAPTSFLPRLLLCSGLPRASLLTMVDRLGRLGEKAADTNKAFNQLLAPSALSEWDIGRLGHRRDISRKLFGRLSAYSRMYNLLDLNAPDQVSFTFVEWLSDSCQNAQKSTKMKAKKAKVAPAAIFASVESARALFNSLPMDMLHDNDVSTVTQVDADASDMTDFLAFQDKEIISPPERLDDANTIEKFITRIFEENKPDILDKWLDINFSQQPIPMRRKRRYKKEDPPKLSNDELCFLLLQRYILLERKVEGLASALVKWIPKLSASHGSPKFWKTLFTDGQKPSFLWNNLLSRCFQTWNHTHMARCRIWILSEGSKEKLDLLKVVRFLIEASTFSTIHVENFVDLPLAVEDSAWGRTEDTVRSATGFALDCLVAYDYENRLRSRSDPPECLVLLLLIARLGRNQVQFISGAIMKRIQSENEQAKCWLLLCLLRIYAYFPFSMNLGTSALRSNLKEAVEISADDWLFWRSPLDDSVQDMLDTALSNISSVRSVQTLVDISKKHPLLLLRKLDKMGNVLEKDAVAIDSCVKVGVISGESLKGPLRAVINGKMTKLSVKHWGFSYTEHVWSTILDVVAAVPNEVLFGCALKMGLLDLLGIYLRLVLVQSQLRTSSDRLGKLKEKLSEFLGVFKSTNPVAYDSWMASANCDLPSLGATRNVLVGCGFMSHKQAIESVRKAYSSETKGEN</sequence>
<reference evidence="3 4" key="1">
    <citation type="submission" date="2016-09" db="EMBL/GenBank/DDBJ databases">
        <title>Extensive genetic diversity and differential bi-allelic expression allows diatom success in the polar Southern Ocean.</title>
        <authorList>
            <consortium name="DOE Joint Genome Institute"/>
            <person name="Mock T."/>
            <person name="Otillar R.P."/>
            <person name="Strauss J."/>
            <person name="Dupont C."/>
            <person name="Frickenhaus S."/>
            <person name="Maumus F."/>
            <person name="Mcmullan M."/>
            <person name="Sanges R."/>
            <person name="Schmutz J."/>
            <person name="Toseland A."/>
            <person name="Valas R."/>
            <person name="Veluchamy A."/>
            <person name="Ward B.J."/>
            <person name="Allen A."/>
            <person name="Barry K."/>
            <person name="Falciatore A."/>
            <person name="Ferrante M."/>
            <person name="Fortunato A.E."/>
            <person name="Gloeckner G."/>
            <person name="Gruber A."/>
            <person name="Hipkin R."/>
            <person name="Janech M."/>
            <person name="Kroth P."/>
            <person name="Leese F."/>
            <person name="Lindquist E."/>
            <person name="Lyon B.R."/>
            <person name="Martin J."/>
            <person name="Mayer C."/>
            <person name="Parker M."/>
            <person name="Quesneville H."/>
            <person name="Raymond J."/>
            <person name="Uhlig C."/>
            <person name="Valentin K.U."/>
            <person name="Worden A.Z."/>
            <person name="Armbrust E.V."/>
            <person name="Bowler C."/>
            <person name="Green B."/>
            <person name="Moulton V."/>
            <person name="Van Oosterhout C."/>
            <person name="Grigoriev I."/>
        </authorList>
    </citation>
    <scope>NUCLEOTIDE SEQUENCE [LARGE SCALE GENOMIC DNA]</scope>
    <source>
        <strain evidence="3 4">CCMP1102</strain>
    </source>
</reference>
<evidence type="ECO:0000313" key="4">
    <source>
        <dbReference type="Proteomes" id="UP000095751"/>
    </source>
</evidence>
<feature type="compositionally biased region" description="Polar residues" evidence="1">
    <location>
        <begin position="775"/>
        <end position="787"/>
    </location>
</feature>
<keyword evidence="4" id="KW-1185">Reference proteome</keyword>
<dbReference type="InterPro" id="IPR038902">
    <property type="entry name" value="INTS1"/>
</dbReference>
<evidence type="ECO:0000256" key="1">
    <source>
        <dbReference type="SAM" id="MobiDB-lite"/>
    </source>
</evidence>
<dbReference type="Pfam" id="PF12432">
    <property type="entry name" value="INTS1_RP2B-bd"/>
    <property type="match status" value="1"/>
</dbReference>